<evidence type="ECO:0000256" key="10">
    <source>
        <dbReference type="ARBA" id="ARBA00022989"/>
    </source>
</evidence>
<dbReference type="PANTHER" id="PTHR11802">
    <property type="entry name" value="SERINE PROTEASE FAMILY S10 SERINE CARBOXYPEPTIDASE"/>
    <property type="match status" value="1"/>
</dbReference>
<feature type="chain" id="PRO_5005201322" description="Carboxypeptidase" evidence="14">
    <location>
        <begin position="22"/>
        <end position="675"/>
    </location>
</feature>
<keyword evidence="6 15" id="KW-0812">Transmembrane</keyword>
<dbReference type="GO" id="GO:0006508">
    <property type="term" value="P:proteolysis"/>
    <property type="evidence" value="ECO:0007669"/>
    <property type="project" value="UniProtKB-KW"/>
</dbReference>
<organism evidence="16 17">
    <name type="scientific">Schizopora paradoxa</name>
    <dbReference type="NCBI Taxonomy" id="27342"/>
    <lineage>
        <taxon>Eukaryota</taxon>
        <taxon>Fungi</taxon>
        <taxon>Dikarya</taxon>
        <taxon>Basidiomycota</taxon>
        <taxon>Agaricomycotina</taxon>
        <taxon>Agaricomycetes</taxon>
        <taxon>Hymenochaetales</taxon>
        <taxon>Schizoporaceae</taxon>
        <taxon>Schizopora</taxon>
    </lineage>
</organism>
<dbReference type="Proteomes" id="UP000053477">
    <property type="component" value="Unassembled WGS sequence"/>
</dbReference>
<sequence length="675" mass="73912">MDLKVLSTLLLLFYLPLNSLGQAINSFPNAYPGMPSGDFSTAWQSCEFHTNQSATIRSRNISFSLNRNWAGNIPVDRAGHPNDTLFFWGFEKENGSLTANAGELSDEPWGIWLNGGPGASSMLGLMLENGPIHVLEDGSLVQNNWSWNQFVDYIWIDQPVGTGYSTADTQGYIADEDQMAEDFLGFLSNLVKIFPSLATRPLFLTGESYAGTYIPYITKALFSSPSPPVKLAKIAIGNGAMSASFEDFPTLSIIETYPQLIDYDTDVYNYFKEQTHLCGYDVNLTYPQNGIISTVPPPQTGLASADKVEALTSRRPLLRTIVKALAESTAVKRKRDPELDRRESRRREWKRDLSGRANGTIDPNYGCFLSAELEDYALNFSIPWSIFPETVDSSLDLFAPFNPYDIPDARFPGLNLDPTTFLNDNHTRTALHAPISKNWTLQISYPFNSGVSLATTNDFGDPSDPPMNFFSELASNASQNNVDIIIYSGNDDSVVPHFSSEVVIQNTTFGGILGFTRQPSTPFTDDEGNFAGIIHQERNWTYALFANAGHEVPEYVPQAAFVFFREFILGGNQTGLVVTPSSKKGATSVVGGEEKTLLVGDVLPGQTDIVYVLGLGTTSQVFPSATIAAWETFLAKQHPTQASSGGAQSCSLSISLGIISVTLLVSMTTNLVIFC</sequence>
<keyword evidence="11" id="KW-0333">Golgi apparatus</keyword>
<evidence type="ECO:0000256" key="15">
    <source>
        <dbReference type="SAM" id="Phobius"/>
    </source>
</evidence>
<keyword evidence="13" id="KW-0325">Glycoprotein</keyword>
<comment type="similarity">
    <text evidence="3 14">Belongs to the peptidase S10 family.</text>
</comment>
<gene>
    <name evidence="16" type="ORF">SCHPADRAFT_881695</name>
</gene>
<keyword evidence="4 14" id="KW-0121">Carboxypeptidase</keyword>
<evidence type="ECO:0000256" key="12">
    <source>
        <dbReference type="ARBA" id="ARBA00023136"/>
    </source>
</evidence>
<protein>
    <recommendedName>
        <fullName evidence="14">Carboxypeptidase</fullName>
        <ecNumber evidence="14">3.4.16.-</ecNumber>
    </recommendedName>
</protein>
<reference evidence="16 17" key="1">
    <citation type="submission" date="2015-04" db="EMBL/GenBank/DDBJ databases">
        <title>Complete genome sequence of Schizopora paradoxa KUC8140, a cosmopolitan wood degrader in East Asia.</title>
        <authorList>
            <consortium name="DOE Joint Genome Institute"/>
            <person name="Min B."/>
            <person name="Park H."/>
            <person name="Jang Y."/>
            <person name="Kim J.-J."/>
            <person name="Kim K.H."/>
            <person name="Pangilinan J."/>
            <person name="Lipzen A."/>
            <person name="Riley R."/>
            <person name="Grigoriev I.V."/>
            <person name="Spatafora J.W."/>
            <person name="Choi I.-G."/>
        </authorList>
    </citation>
    <scope>NUCLEOTIDE SEQUENCE [LARGE SCALE GENOMIC DNA]</scope>
    <source>
        <strain evidence="16 17">KUC8140</strain>
    </source>
</reference>
<feature type="signal peptide" evidence="14">
    <location>
        <begin position="1"/>
        <end position="21"/>
    </location>
</feature>
<keyword evidence="8 14" id="KW-0732">Signal</keyword>
<comment type="catalytic activity">
    <reaction evidence="1">
        <text>Preferential release of a C-terminal arginine or lysine residue.</text>
        <dbReference type="EC" id="3.4.16.6"/>
    </reaction>
</comment>
<dbReference type="InterPro" id="IPR018202">
    <property type="entry name" value="Ser_caboxypep_ser_AS"/>
</dbReference>
<evidence type="ECO:0000313" key="16">
    <source>
        <dbReference type="EMBL" id="KLO07454.1"/>
    </source>
</evidence>
<keyword evidence="9 14" id="KW-0378">Hydrolase</keyword>
<evidence type="ECO:0000256" key="1">
    <source>
        <dbReference type="ARBA" id="ARBA00001003"/>
    </source>
</evidence>
<dbReference type="EMBL" id="KQ086138">
    <property type="protein sequence ID" value="KLO07454.1"/>
    <property type="molecule type" value="Genomic_DNA"/>
</dbReference>
<name>A0A0H2R6J4_9AGAM</name>
<evidence type="ECO:0000256" key="14">
    <source>
        <dbReference type="RuleBase" id="RU361156"/>
    </source>
</evidence>
<evidence type="ECO:0000256" key="11">
    <source>
        <dbReference type="ARBA" id="ARBA00023034"/>
    </source>
</evidence>
<proteinExistence type="inferred from homology"/>
<keyword evidence="17" id="KW-1185">Reference proteome</keyword>
<comment type="subcellular location">
    <subcellularLocation>
        <location evidence="2">Golgi apparatus</location>
        <location evidence="2">trans-Golgi network membrane</location>
        <topology evidence="2">Single-pass type I membrane protein</topology>
    </subcellularLocation>
</comment>
<dbReference type="GO" id="GO:0004185">
    <property type="term" value="F:serine-type carboxypeptidase activity"/>
    <property type="evidence" value="ECO:0007669"/>
    <property type="project" value="UniProtKB-UniRule"/>
</dbReference>
<dbReference type="InterPro" id="IPR029058">
    <property type="entry name" value="AB_hydrolase_fold"/>
</dbReference>
<accession>A0A0H2R6J4</accession>
<dbReference type="InParanoid" id="A0A0H2R6J4"/>
<dbReference type="GO" id="GO:0005794">
    <property type="term" value="C:Golgi apparatus"/>
    <property type="evidence" value="ECO:0007669"/>
    <property type="project" value="UniProtKB-SubCell"/>
</dbReference>
<evidence type="ECO:0000256" key="4">
    <source>
        <dbReference type="ARBA" id="ARBA00022645"/>
    </source>
</evidence>
<dbReference type="SUPFAM" id="SSF53474">
    <property type="entry name" value="alpha/beta-Hydrolases"/>
    <property type="match status" value="1"/>
</dbReference>
<evidence type="ECO:0000256" key="2">
    <source>
        <dbReference type="ARBA" id="ARBA00004393"/>
    </source>
</evidence>
<dbReference type="EC" id="3.4.16.-" evidence="14"/>
<dbReference type="AlphaFoldDB" id="A0A0H2R6J4"/>
<dbReference type="InterPro" id="IPR001563">
    <property type="entry name" value="Peptidase_S10"/>
</dbReference>
<evidence type="ECO:0000256" key="6">
    <source>
        <dbReference type="ARBA" id="ARBA00022692"/>
    </source>
</evidence>
<evidence type="ECO:0000313" key="17">
    <source>
        <dbReference type="Proteomes" id="UP000053477"/>
    </source>
</evidence>
<evidence type="ECO:0000256" key="8">
    <source>
        <dbReference type="ARBA" id="ARBA00022729"/>
    </source>
</evidence>
<keyword evidence="12 15" id="KW-0472">Membrane</keyword>
<dbReference type="Gene3D" id="3.40.50.1820">
    <property type="entry name" value="alpha/beta hydrolase"/>
    <property type="match status" value="1"/>
</dbReference>
<dbReference type="PROSITE" id="PS00131">
    <property type="entry name" value="CARBOXYPEPT_SER_SER"/>
    <property type="match status" value="1"/>
</dbReference>
<dbReference type="STRING" id="27342.A0A0H2R6J4"/>
<evidence type="ECO:0000256" key="13">
    <source>
        <dbReference type="ARBA" id="ARBA00023180"/>
    </source>
</evidence>
<keyword evidence="5 14" id="KW-0645">Protease</keyword>
<dbReference type="PANTHER" id="PTHR11802:SF190">
    <property type="entry name" value="PHEROMONE-PROCESSING CARBOXYPEPTIDASE KEX1"/>
    <property type="match status" value="1"/>
</dbReference>
<dbReference type="OrthoDB" id="443318at2759"/>
<dbReference type="GO" id="GO:0006915">
    <property type="term" value="P:apoptotic process"/>
    <property type="evidence" value="ECO:0007669"/>
    <property type="project" value="UniProtKB-KW"/>
</dbReference>
<evidence type="ECO:0000256" key="3">
    <source>
        <dbReference type="ARBA" id="ARBA00009431"/>
    </source>
</evidence>
<feature type="transmembrane region" description="Helical" evidence="15">
    <location>
        <begin position="652"/>
        <end position="674"/>
    </location>
</feature>
<dbReference type="PRINTS" id="PR00724">
    <property type="entry name" value="CRBOXYPTASEC"/>
</dbReference>
<evidence type="ECO:0000256" key="5">
    <source>
        <dbReference type="ARBA" id="ARBA00022670"/>
    </source>
</evidence>
<keyword evidence="10 15" id="KW-1133">Transmembrane helix</keyword>
<keyword evidence="7" id="KW-0053">Apoptosis</keyword>
<dbReference type="Pfam" id="PF00450">
    <property type="entry name" value="Peptidase_S10"/>
    <property type="match status" value="2"/>
</dbReference>
<evidence type="ECO:0000256" key="9">
    <source>
        <dbReference type="ARBA" id="ARBA00022801"/>
    </source>
</evidence>
<evidence type="ECO:0000256" key="7">
    <source>
        <dbReference type="ARBA" id="ARBA00022703"/>
    </source>
</evidence>